<dbReference type="InterPro" id="IPR048395">
    <property type="entry name" value="Glyco_hydro_31_C"/>
</dbReference>
<reference evidence="9" key="2">
    <citation type="submission" date="2016-11" db="UniProtKB">
        <authorList>
            <consortium name="WormBaseParasite"/>
        </authorList>
    </citation>
    <scope>IDENTIFICATION</scope>
</reference>
<dbReference type="AlphaFoldDB" id="A0A1I7VHC9"/>
<gene>
    <name evidence="7 9" type="ORF">LOAG_00282</name>
</gene>
<dbReference type="GO" id="GO:0005975">
    <property type="term" value="P:carbohydrate metabolic process"/>
    <property type="evidence" value="ECO:0007669"/>
    <property type="project" value="InterPro"/>
</dbReference>
<dbReference type="WBParaSite" id="EN70_2576">
    <property type="protein sequence ID" value="EN70_2576"/>
    <property type="gene ID" value="EN70_2576"/>
</dbReference>
<feature type="domain" description="Glycosyl hydrolase family 31 C-terminal" evidence="6">
    <location>
        <begin position="504"/>
        <end position="575"/>
    </location>
</feature>
<dbReference type="Gene3D" id="2.60.40.1180">
    <property type="entry name" value="Golgi alpha-mannosidase II"/>
    <property type="match status" value="1"/>
</dbReference>
<proteinExistence type="inferred from homology"/>
<reference evidence="7 8" key="1">
    <citation type="submission" date="2012-04" db="EMBL/GenBank/DDBJ databases">
        <title>The Genome Sequence of Loa loa.</title>
        <authorList>
            <consortium name="The Broad Institute Genome Sequencing Platform"/>
            <consortium name="Broad Institute Genome Sequencing Center for Infectious Disease"/>
            <person name="Nutman T.B."/>
            <person name="Fink D.L."/>
            <person name="Russ C."/>
            <person name="Young S."/>
            <person name="Zeng Q."/>
            <person name="Gargeya S."/>
            <person name="Alvarado L."/>
            <person name="Berlin A."/>
            <person name="Chapman S.B."/>
            <person name="Chen Z."/>
            <person name="Freedman E."/>
            <person name="Gellesch M."/>
            <person name="Goldberg J."/>
            <person name="Griggs A."/>
            <person name="Gujja S."/>
            <person name="Heilman E.R."/>
            <person name="Heiman D."/>
            <person name="Howarth C."/>
            <person name="Mehta T."/>
            <person name="Neiman D."/>
            <person name="Pearson M."/>
            <person name="Roberts A."/>
            <person name="Saif S."/>
            <person name="Shea T."/>
            <person name="Shenoy N."/>
            <person name="Sisk P."/>
            <person name="Stolte C."/>
            <person name="Sykes S."/>
            <person name="White J."/>
            <person name="Yandava C."/>
            <person name="Haas B."/>
            <person name="Henn M.R."/>
            <person name="Nusbaum C."/>
            <person name="Birren B."/>
        </authorList>
    </citation>
    <scope>NUCLEOTIDE SEQUENCE [LARGE SCALE GENOMIC DNA]</scope>
</reference>
<dbReference type="InterPro" id="IPR000322">
    <property type="entry name" value="Glyco_hydro_31_TIM"/>
</dbReference>
<accession>A0A1S0UC32</accession>
<evidence type="ECO:0000313" key="9">
    <source>
        <dbReference type="WBParaSite" id="EN70_2576"/>
    </source>
</evidence>
<dbReference type="OMA" id="VWIHPFV"/>
<feature type="domain" description="Glycoside hydrolase family 31 TIM barrel" evidence="5">
    <location>
        <begin position="205"/>
        <end position="350"/>
    </location>
</feature>
<protein>
    <submittedName>
        <fullName evidence="9">Alpha-xylosidase</fullName>
    </submittedName>
</protein>
<evidence type="ECO:0000256" key="2">
    <source>
        <dbReference type="ARBA" id="ARBA00022801"/>
    </source>
</evidence>
<evidence type="ECO:0000313" key="7">
    <source>
        <dbReference type="EMBL" id="EFO28200.2"/>
    </source>
</evidence>
<evidence type="ECO:0000256" key="1">
    <source>
        <dbReference type="ARBA" id="ARBA00007806"/>
    </source>
</evidence>
<dbReference type="InterPro" id="IPR050985">
    <property type="entry name" value="Alpha-glycosidase_related"/>
</dbReference>
<dbReference type="RefSeq" id="XP_020304145.1">
    <property type="nucleotide sequence ID" value="XM_020445392.1"/>
</dbReference>
<dbReference type="OrthoDB" id="10070917at2759"/>
<dbReference type="EMBL" id="JH712348">
    <property type="protein sequence ID" value="EFO28200.2"/>
    <property type="molecule type" value="Genomic_DNA"/>
</dbReference>
<evidence type="ECO:0000259" key="5">
    <source>
        <dbReference type="Pfam" id="PF01055"/>
    </source>
</evidence>
<name>A0A1I7VHC9_LOALO</name>
<dbReference type="CDD" id="cd06592">
    <property type="entry name" value="GH31_NET37"/>
    <property type="match status" value="1"/>
</dbReference>
<keyword evidence="8" id="KW-1185">Reference proteome</keyword>
<dbReference type="PANTHER" id="PTHR43053:SF4">
    <property type="entry name" value="MYOGENESIS-REGULATING GLYCOSIDASE"/>
    <property type="match status" value="1"/>
</dbReference>
<organism evidence="8 9">
    <name type="scientific">Loa loa</name>
    <name type="common">Eye worm</name>
    <name type="synonym">Filaria loa</name>
    <dbReference type="NCBI Taxonomy" id="7209"/>
    <lineage>
        <taxon>Eukaryota</taxon>
        <taxon>Metazoa</taxon>
        <taxon>Ecdysozoa</taxon>
        <taxon>Nematoda</taxon>
        <taxon>Chromadorea</taxon>
        <taxon>Rhabditida</taxon>
        <taxon>Spirurina</taxon>
        <taxon>Spiruromorpha</taxon>
        <taxon>Filarioidea</taxon>
        <taxon>Onchocercidae</taxon>
        <taxon>Loa</taxon>
    </lineage>
</organism>
<evidence type="ECO:0000313" key="8">
    <source>
        <dbReference type="Proteomes" id="UP000095285"/>
    </source>
</evidence>
<dbReference type="Proteomes" id="UP000095285">
    <property type="component" value="Unassembled WGS sequence"/>
</dbReference>
<keyword evidence="2 4" id="KW-0378">Hydrolase</keyword>
<dbReference type="GeneID" id="9937649"/>
<dbReference type="PANTHER" id="PTHR43053">
    <property type="entry name" value="GLYCOSIDASE FAMILY 31"/>
    <property type="match status" value="1"/>
</dbReference>
<keyword evidence="3 4" id="KW-0326">Glycosidase</keyword>
<comment type="similarity">
    <text evidence="1 4">Belongs to the glycosyl hydrolase 31 family.</text>
</comment>
<dbReference type="Pfam" id="PF01055">
    <property type="entry name" value="Glyco_hydro_31_2nd"/>
    <property type="match status" value="1"/>
</dbReference>
<dbReference type="InterPro" id="IPR013780">
    <property type="entry name" value="Glyco_hydro_b"/>
</dbReference>
<evidence type="ECO:0000259" key="6">
    <source>
        <dbReference type="Pfam" id="PF21365"/>
    </source>
</evidence>
<dbReference type="eggNOG" id="KOG1065">
    <property type="taxonomic scope" value="Eukaryota"/>
</dbReference>
<dbReference type="InterPro" id="IPR017853">
    <property type="entry name" value="GH"/>
</dbReference>
<dbReference type="CTD" id="9937649"/>
<dbReference type="KEGG" id="loa:LOAG_00282"/>
<dbReference type="Pfam" id="PF21365">
    <property type="entry name" value="Glyco_hydro_31_3rd"/>
    <property type="match status" value="1"/>
</dbReference>
<dbReference type="GO" id="GO:0004553">
    <property type="term" value="F:hydrolase activity, hydrolyzing O-glycosyl compounds"/>
    <property type="evidence" value="ECO:0007669"/>
    <property type="project" value="InterPro"/>
</dbReference>
<evidence type="ECO:0000256" key="4">
    <source>
        <dbReference type="RuleBase" id="RU361185"/>
    </source>
</evidence>
<dbReference type="STRING" id="7209.A0A1I7VHC9"/>
<dbReference type="Gene3D" id="3.20.20.80">
    <property type="entry name" value="Glycosidases"/>
    <property type="match status" value="1"/>
</dbReference>
<dbReference type="SUPFAM" id="SSF51445">
    <property type="entry name" value="(Trans)glycosidases"/>
    <property type="match status" value="1"/>
</dbReference>
<accession>A0A1I7VHC9</accession>
<dbReference type="SUPFAM" id="SSF51011">
    <property type="entry name" value="Glycosyl hydrolase domain"/>
    <property type="match status" value="1"/>
</dbReference>
<sequence>MSTIPLHIGNLQFDFTKRLFSIDRFDDHNSTITATNLTTTKQQQFKRTLTVNIGCAIIDQTIQIKEYTMNDNLITVKIDNGIELIIKYDATEELYEKYDIEWLSTRDYHYMKDIIQADTNSQWYGGPQVAQQTWPLAETMQHFSPYVPSDTLKANTVAPTLSYSIFVAKRCTLREFHVLLHKNLYDSCTTIPDEALIRKPIWSTWARYSEKVTQYDVLEFAQEILNNHAPISQLELDDNWATCYGDFEFNKTKFPDVEGMCRQLDQWKIRLTLWIHPFVNLVSDNGNNPALRHFFVKDSSGQPGIVEWWQGQAYVIDFTNPEAVHWFCEQLEKIKKLGIFSFKFDAGEVTYLPEDVCLHFGASPNDFCEAYVRTAASFGSSIEVRIFRRTQALPIFYRTMDRLSTWNNIGLNTLIPVVLNFGLHGYFYNLPDMIGGNGYGGQRCSKELYIRWMQANEFLLSMQFSYPPWQYDDEMCDIFHRIMKKRNELLNFLIEACRKSCKSGQPVIRPLWWLSEVPEAFCSGDQFVIDDTMIVAPILIEGATSRSVFLPDGIWEHELTHDIYKGPSKLTIEGPLFHHAPPYFTLVG</sequence>
<evidence type="ECO:0000256" key="3">
    <source>
        <dbReference type="ARBA" id="ARBA00023295"/>
    </source>
</evidence>